<sequence length="259" mass="29251">MYITTSPIDMAIVYLEACTSWNEDSKGELHPSQHLDNLIITYIKHIKQQMDCTDILNRCQMESLAGKNVVSFRKWCKDVLGPATVKTFLATALLELEPSLLDDFHQFDANKNSANFLLTLAIIMVRNYILKALCRVNFDDPNNHFAPLEQDKDTRIQSQLRVATPPPPSSKKTTVAAQNRLFNSVAMPFFQGIEPDIFTARERLELTFSPTKKTPGKTPKAMESTRETGAKEQEGAGDRRGASEWPTRSSKSAYKKHAW</sequence>
<dbReference type="AlphaFoldDB" id="A0A5M8PW32"/>
<feature type="region of interest" description="Disordered" evidence="1">
    <location>
        <begin position="208"/>
        <end position="259"/>
    </location>
</feature>
<dbReference type="EMBL" id="VXIT01000004">
    <property type="protein sequence ID" value="KAA6413259.1"/>
    <property type="molecule type" value="Genomic_DNA"/>
</dbReference>
<gene>
    <name evidence="2" type="ORF">FRX48_03003</name>
</gene>
<protein>
    <submittedName>
        <fullName evidence="2">Uncharacterized protein</fullName>
    </submittedName>
</protein>
<name>A0A5M8PW32_9LECA</name>
<evidence type="ECO:0000256" key="1">
    <source>
        <dbReference type="SAM" id="MobiDB-lite"/>
    </source>
</evidence>
<dbReference type="OrthoDB" id="1470350at2759"/>
<comment type="caution">
    <text evidence="2">The sequence shown here is derived from an EMBL/GenBank/DDBJ whole genome shotgun (WGS) entry which is preliminary data.</text>
</comment>
<feature type="compositionally biased region" description="Low complexity" evidence="1">
    <location>
        <begin position="210"/>
        <end position="219"/>
    </location>
</feature>
<proteinExistence type="predicted"/>
<evidence type="ECO:0000313" key="3">
    <source>
        <dbReference type="Proteomes" id="UP000324767"/>
    </source>
</evidence>
<feature type="compositionally biased region" description="Basic and acidic residues" evidence="1">
    <location>
        <begin position="223"/>
        <end position="242"/>
    </location>
</feature>
<evidence type="ECO:0000313" key="2">
    <source>
        <dbReference type="EMBL" id="KAA6413259.1"/>
    </source>
</evidence>
<dbReference type="Proteomes" id="UP000324767">
    <property type="component" value="Unassembled WGS sequence"/>
</dbReference>
<organism evidence="2 3">
    <name type="scientific">Lasallia pustulata</name>
    <dbReference type="NCBI Taxonomy" id="136370"/>
    <lineage>
        <taxon>Eukaryota</taxon>
        <taxon>Fungi</taxon>
        <taxon>Dikarya</taxon>
        <taxon>Ascomycota</taxon>
        <taxon>Pezizomycotina</taxon>
        <taxon>Lecanoromycetes</taxon>
        <taxon>OSLEUM clade</taxon>
        <taxon>Umbilicariomycetidae</taxon>
        <taxon>Umbilicariales</taxon>
        <taxon>Umbilicariaceae</taxon>
        <taxon>Lasallia</taxon>
    </lineage>
</organism>
<accession>A0A5M8PW32</accession>
<reference evidence="2 3" key="1">
    <citation type="submission" date="2019-09" db="EMBL/GenBank/DDBJ databases">
        <title>The hologenome of the rock-dwelling lichen Lasallia pustulata.</title>
        <authorList>
            <person name="Greshake Tzovaras B."/>
            <person name="Segers F."/>
            <person name="Bicker A."/>
            <person name="Dal Grande F."/>
            <person name="Otte J."/>
            <person name="Hankeln T."/>
            <person name="Schmitt I."/>
            <person name="Ebersberger I."/>
        </authorList>
    </citation>
    <scope>NUCLEOTIDE SEQUENCE [LARGE SCALE GENOMIC DNA]</scope>
    <source>
        <strain evidence="2">A1-1</strain>
    </source>
</reference>